<sequence>MKNHCAETSLSGVLLVELIFEILSWLPAILLLRFRVRLWNPITKLFSKRSTDLFVKVDGRAFDSAEFGLWYNKLTETYKVVAVLVDNGASVENLERTEVRVYRFGDNTRCFVSA</sequence>
<dbReference type="EMBL" id="MLAU01009173">
    <property type="protein sequence ID" value="OIW20405.1"/>
    <property type="molecule type" value="Genomic_DNA"/>
</dbReference>
<proteinExistence type="predicted"/>
<dbReference type="AlphaFoldDB" id="A0A394DAY5"/>
<feature type="transmembrane region" description="Helical" evidence="1">
    <location>
        <begin position="12"/>
        <end position="32"/>
    </location>
</feature>
<reference evidence="2 3" key="1">
    <citation type="journal article" date="2017" name="Plant Biotechnol. J.">
        <title>A comprehensive draft genome sequence for lupin (Lupinus angustifolius), an emerging health food: insights into plant-microbe interactions and legume evolution.</title>
        <authorList>
            <person name="Hane J.K."/>
            <person name="Ming Y."/>
            <person name="Kamphuis L.G."/>
            <person name="Nelson M.N."/>
            <person name="Garg G."/>
            <person name="Atkins C.A."/>
            <person name="Bayer P.E."/>
            <person name="Bravo A."/>
            <person name="Bringans S."/>
            <person name="Cannon S."/>
            <person name="Edwards D."/>
            <person name="Foley R."/>
            <person name="Gao L.L."/>
            <person name="Harrison M.J."/>
            <person name="Huang W."/>
            <person name="Hurgobin B."/>
            <person name="Li S."/>
            <person name="Liu C.W."/>
            <person name="McGrath A."/>
            <person name="Morahan G."/>
            <person name="Murray J."/>
            <person name="Weller J."/>
            <person name="Jian J."/>
            <person name="Singh K.B."/>
        </authorList>
    </citation>
    <scope>NUCLEOTIDE SEQUENCE [LARGE SCALE GENOMIC DNA]</scope>
    <source>
        <strain evidence="3">cv. Tanjil</strain>
        <tissue evidence="2">Whole plant</tissue>
    </source>
</reference>
<dbReference type="Gramene" id="OIW20405">
    <property type="protein sequence ID" value="OIW20405"/>
    <property type="gene ID" value="TanjilG_11096"/>
</dbReference>
<keyword evidence="1" id="KW-0472">Membrane</keyword>
<name>A0A394DAY5_LUPAN</name>
<keyword evidence="1" id="KW-0812">Transmembrane</keyword>
<comment type="caution">
    <text evidence="2">The sequence shown here is derived from an EMBL/GenBank/DDBJ whole genome shotgun (WGS) entry which is preliminary data.</text>
</comment>
<evidence type="ECO:0000256" key="1">
    <source>
        <dbReference type="SAM" id="Phobius"/>
    </source>
</evidence>
<keyword evidence="1" id="KW-1133">Transmembrane helix</keyword>
<protein>
    <submittedName>
        <fullName evidence="2">Uncharacterized protein</fullName>
    </submittedName>
</protein>
<accession>A0A394DAY5</accession>
<dbReference type="Proteomes" id="UP000188354">
    <property type="component" value="Unassembled WGS sequence"/>
</dbReference>
<gene>
    <name evidence="2" type="ORF">TanjilG_11096</name>
</gene>
<evidence type="ECO:0000313" key="3">
    <source>
        <dbReference type="Proteomes" id="UP000188354"/>
    </source>
</evidence>
<organism evidence="2 3">
    <name type="scientific">Lupinus angustifolius</name>
    <name type="common">Narrow-leaved blue lupine</name>
    <dbReference type="NCBI Taxonomy" id="3871"/>
    <lineage>
        <taxon>Eukaryota</taxon>
        <taxon>Viridiplantae</taxon>
        <taxon>Streptophyta</taxon>
        <taxon>Embryophyta</taxon>
        <taxon>Tracheophyta</taxon>
        <taxon>Spermatophyta</taxon>
        <taxon>Magnoliopsida</taxon>
        <taxon>eudicotyledons</taxon>
        <taxon>Gunneridae</taxon>
        <taxon>Pentapetalae</taxon>
        <taxon>rosids</taxon>
        <taxon>fabids</taxon>
        <taxon>Fabales</taxon>
        <taxon>Fabaceae</taxon>
        <taxon>Papilionoideae</taxon>
        <taxon>50 kb inversion clade</taxon>
        <taxon>genistoids sensu lato</taxon>
        <taxon>core genistoids</taxon>
        <taxon>Genisteae</taxon>
        <taxon>Lupinus</taxon>
    </lineage>
</organism>
<evidence type="ECO:0000313" key="2">
    <source>
        <dbReference type="EMBL" id="OIW20405.1"/>
    </source>
</evidence>
<keyword evidence="3" id="KW-1185">Reference proteome</keyword>